<feature type="domain" description="Nop" evidence="2">
    <location>
        <begin position="145"/>
        <end position="264"/>
    </location>
</feature>
<dbReference type="InterPro" id="IPR042239">
    <property type="entry name" value="Nop_C"/>
</dbReference>
<dbReference type="KEGG" id="apo:Arcpr_0701"/>
<evidence type="ECO:0000313" key="4">
    <source>
        <dbReference type="Proteomes" id="UP000001901"/>
    </source>
</evidence>
<dbReference type="PaxDb" id="572546-Arcpr_0701"/>
<dbReference type="GO" id="GO:0031428">
    <property type="term" value="C:box C/D methylation guide snoRNP complex"/>
    <property type="evidence" value="ECO:0007669"/>
    <property type="project" value="InterPro"/>
</dbReference>
<dbReference type="Pfam" id="PF01798">
    <property type="entry name" value="Nop"/>
    <property type="match status" value="1"/>
</dbReference>
<dbReference type="GO" id="GO:0030515">
    <property type="term" value="F:snoRNA binding"/>
    <property type="evidence" value="ECO:0007669"/>
    <property type="project" value="InterPro"/>
</dbReference>
<dbReference type="InterPro" id="IPR002687">
    <property type="entry name" value="Nop_dom"/>
</dbReference>
<dbReference type="PROSITE" id="PS51358">
    <property type="entry name" value="NOP"/>
    <property type="match status" value="1"/>
</dbReference>
<evidence type="ECO:0000259" key="2">
    <source>
        <dbReference type="PROSITE" id="PS51358"/>
    </source>
</evidence>
<evidence type="ECO:0000313" key="3">
    <source>
        <dbReference type="EMBL" id="ADB57765.1"/>
    </source>
</evidence>
<dbReference type="Gene3D" id="1.10.246.90">
    <property type="entry name" value="Nop domain"/>
    <property type="match status" value="1"/>
</dbReference>
<sequence>MFMWKTWFGEVEEKDGDYVVKKAENFVKAFRSAENAEPLPFNLPEVGLKVFKSLEDYYKTLRKIAITVTEEDVERELKREDRYAILLLKALDKLNESINMLEEKLRDVEEVKVSEVTEEFRESIDRLKALRRRIEKEIEDIVTKIAPNLSEIAGPLITARLLEKAGSLERLAFLPGSKIQILGAEKSLYKALARMRRGKRAKTPKHGIIFLHPFIRTLPKKKRGKMARFMAAKLAIAARLDYFRGELDEKLAEEVRRKYEELRRSK</sequence>
<dbReference type="HOGENOM" id="CLU_015495_1_1_2"/>
<dbReference type="Proteomes" id="UP000001901">
    <property type="component" value="Chromosome"/>
</dbReference>
<reference evidence="3 4" key="1">
    <citation type="journal article" date="2010" name="Stand. Genomic Sci.">
        <title>Complete genome sequence of Archaeoglobus profundus type strain (AV18).</title>
        <authorList>
            <person name="von Jan M."/>
            <person name="Lapidus A."/>
            <person name="Del Rio T.G."/>
            <person name="Copeland A."/>
            <person name="Tice H."/>
            <person name="Cheng J.F."/>
            <person name="Lucas S."/>
            <person name="Chen F."/>
            <person name="Nolan M."/>
            <person name="Goodwin L."/>
            <person name="Han C."/>
            <person name="Pitluck S."/>
            <person name="Liolios K."/>
            <person name="Ivanova N."/>
            <person name="Mavromatis K."/>
            <person name="Ovchinnikova G."/>
            <person name="Chertkov O."/>
            <person name="Pati A."/>
            <person name="Chen A."/>
            <person name="Palaniappan K."/>
            <person name="Land M."/>
            <person name="Hauser L."/>
            <person name="Chang Y.J."/>
            <person name="Jeffries C.D."/>
            <person name="Saunders E."/>
            <person name="Brettin T."/>
            <person name="Detter J.C."/>
            <person name="Chain P."/>
            <person name="Eichinger K."/>
            <person name="Huber H."/>
            <person name="Spring S."/>
            <person name="Rohde M."/>
            <person name="Goker M."/>
            <person name="Wirth R."/>
            <person name="Woyke T."/>
            <person name="Bristow J."/>
            <person name="Eisen J.A."/>
            <person name="Markowitz V."/>
            <person name="Hugenholtz P."/>
            <person name="Kyrpides N.C."/>
            <person name="Klenk H.P."/>
        </authorList>
    </citation>
    <scope>NUCLEOTIDE SEQUENCE [LARGE SCALE GENOMIC DNA]</scope>
    <source>
        <strain evidence="4">DSM 5631 / JCM 9629 / NBRC 100127 / Av18</strain>
    </source>
</reference>
<dbReference type="PANTHER" id="PTHR10894">
    <property type="entry name" value="NUCLEOLAR PROTEIN 5 NUCLEOLAR PROTEIN NOP5 NOP58"/>
    <property type="match status" value="1"/>
</dbReference>
<keyword evidence="4" id="KW-1185">Reference proteome</keyword>
<dbReference type="Gene3D" id="1.10.287.660">
    <property type="entry name" value="Helix hairpin bin"/>
    <property type="match status" value="1"/>
</dbReference>
<dbReference type="SUPFAM" id="SSF89124">
    <property type="entry name" value="Nop domain"/>
    <property type="match status" value="1"/>
</dbReference>
<dbReference type="AlphaFoldDB" id="D2RHJ0"/>
<keyword evidence="1" id="KW-0175">Coiled coil</keyword>
<feature type="coiled-coil region" evidence="1">
    <location>
        <begin position="84"/>
        <end position="144"/>
    </location>
</feature>
<name>D2RHJ0_ARCPA</name>
<dbReference type="InterPro" id="IPR029012">
    <property type="entry name" value="Helix_hairpin_bin_sf"/>
</dbReference>
<dbReference type="InterPro" id="IPR036070">
    <property type="entry name" value="Nop_dom_sf"/>
</dbReference>
<dbReference type="PANTHER" id="PTHR10894:SF0">
    <property type="entry name" value="NUCLEOLAR PROTEIN 56"/>
    <property type="match status" value="1"/>
</dbReference>
<accession>D2RHJ0</accession>
<dbReference type="Gene3D" id="3.30.2150.10">
    <property type="entry name" value="Fibrillarin homologue"/>
    <property type="match status" value="1"/>
</dbReference>
<dbReference type="EMBL" id="CP001857">
    <property type="protein sequence ID" value="ADB57765.1"/>
    <property type="molecule type" value="Genomic_DNA"/>
</dbReference>
<dbReference type="OrthoDB" id="11877at2157"/>
<dbReference type="STRING" id="572546.Arcpr_0701"/>
<gene>
    <name evidence="3" type="ordered locus">Arcpr_0701</name>
</gene>
<evidence type="ECO:0000256" key="1">
    <source>
        <dbReference type="SAM" id="Coils"/>
    </source>
</evidence>
<organism evidence="3 4">
    <name type="scientific">Archaeoglobus profundus (strain DSM 5631 / JCM 9629 / NBRC 100127 / Av18)</name>
    <dbReference type="NCBI Taxonomy" id="572546"/>
    <lineage>
        <taxon>Archaea</taxon>
        <taxon>Methanobacteriati</taxon>
        <taxon>Methanobacteriota</taxon>
        <taxon>Archaeoglobi</taxon>
        <taxon>Archaeoglobales</taxon>
        <taxon>Archaeoglobaceae</taxon>
        <taxon>Archaeoglobus</taxon>
    </lineage>
</organism>
<proteinExistence type="predicted"/>
<dbReference type="InterPro" id="IPR045056">
    <property type="entry name" value="Nop56/Nop58"/>
</dbReference>
<keyword evidence="3" id="KW-0687">Ribonucleoprotein</keyword>
<protein>
    <submittedName>
        <fullName evidence="3">Pre-mRNA processing ribonucleoprotein, binding domain protein</fullName>
    </submittedName>
</protein>
<dbReference type="eggNOG" id="arCOG01923">
    <property type="taxonomic scope" value="Archaea"/>
</dbReference>